<proteinExistence type="predicted"/>
<keyword evidence="3" id="KW-1185">Reference proteome</keyword>
<gene>
    <name evidence="2" type="ORF">RFULGI_LOCUS8880</name>
</gene>
<accession>A0A9N9HAZ5</accession>
<evidence type="ECO:0000313" key="2">
    <source>
        <dbReference type="EMBL" id="CAG8661828.1"/>
    </source>
</evidence>
<dbReference type="AlphaFoldDB" id="A0A9N9HAZ5"/>
<dbReference type="EMBL" id="CAJVPZ010014930">
    <property type="protein sequence ID" value="CAG8661828.1"/>
    <property type="molecule type" value="Genomic_DNA"/>
</dbReference>
<comment type="caution">
    <text evidence="2">The sequence shown here is derived from an EMBL/GenBank/DDBJ whole genome shotgun (WGS) entry which is preliminary data.</text>
</comment>
<evidence type="ECO:0000256" key="1">
    <source>
        <dbReference type="SAM" id="MobiDB-lite"/>
    </source>
</evidence>
<protein>
    <submittedName>
        <fullName evidence="2">8350_t:CDS:1</fullName>
    </submittedName>
</protein>
<evidence type="ECO:0000313" key="3">
    <source>
        <dbReference type="Proteomes" id="UP000789396"/>
    </source>
</evidence>
<feature type="region of interest" description="Disordered" evidence="1">
    <location>
        <begin position="1"/>
        <end position="28"/>
    </location>
</feature>
<organism evidence="2 3">
    <name type="scientific">Racocetra fulgida</name>
    <dbReference type="NCBI Taxonomy" id="60492"/>
    <lineage>
        <taxon>Eukaryota</taxon>
        <taxon>Fungi</taxon>
        <taxon>Fungi incertae sedis</taxon>
        <taxon>Mucoromycota</taxon>
        <taxon>Glomeromycotina</taxon>
        <taxon>Glomeromycetes</taxon>
        <taxon>Diversisporales</taxon>
        <taxon>Gigasporaceae</taxon>
        <taxon>Racocetra</taxon>
    </lineage>
</organism>
<reference evidence="2" key="1">
    <citation type="submission" date="2021-06" db="EMBL/GenBank/DDBJ databases">
        <authorList>
            <person name="Kallberg Y."/>
            <person name="Tangrot J."/>
            <person name="Rosling A."/>
        </authorList>
    </citation>
    <scope>NUCLEOTIDE SEQUENCE</scope>
    <source>
        <strain evidence="2">IN212</strain>
    </source>
</reference>
<name>A0A9N9HAZ5_9GLOM</name>
<feature type="non-terminal residue" evidence="2">
    <location>
        <position position="1"/>
    </location>
</feature>
<sequence length="64" mass="7265">DDFFISRPNSPQIYNNLNEESLENEKKSNSLDYLSSEAKEEILGSTSATVSKNKTVLDRKRILS</sequence>
<dbReference type="Proteomes" id="UP000789396">
    <property type="component" value="Unassembled WGS sequence"/>
</dbReference>